<dbReference type="GO" id="GO:0005975">
    <property type="term" value="P:carbohydrate metabolic process"/>
    <property type="evidence" value="ECO:0007669"/>
    <property type="project" value="InterPro"/>
</dbReference>
<dbReference type="AlphaFoldDB" id="A0A7K1XW89"/>
<name>A0A7K1XW89_9SPHI</name>
<gene>
    <name evidence="2" type="ORF">GS398_08025</name>
</gene>
<dbReference type="RefSeq" id="WP_160906250.1">
    <property type="nucleotide sequence ID" value="NZ_WVHS01000002.1"/>
</dbReference>
<organism evidence="2 3">
    <name type="scientific">Hufsiella ginkgonis</name>
    <dbReference type="NCBI Taxonomy" id="2695274"/>
    <lineage>
        <taxon>Bacteria</taxon>
        <taxon>Pseudomonadati</taxon>
        <taxon>Bacteroidota</taxon>
        <taxon>Sphingobacteriia</taxon>
        <taxon>Sphingobacteriales</taxon>
        <taxon>Sphingobacteriaceae</taxon>
        <taxon>Hufsiella</taxon>
    </lineage>
</organism>
<keyword evidence="3" id="KW-1185">Reference proteome</keyword>
<sequence length="768" mass="86619">MRRWIILLLVFSGKLAFSQQVDQYNLTWNSPSKNAGESMPCGGGDTGLNVWVEKGDLLFYIARSGSFDENNSLLKAGRIRIKLFPNPFENGTSFTQELVLRDGFISIRGVKNGLQAHVKIWADVFQPVAHVEIVANKPLSASVAYESWRYRDRVITGRENNGNSWKWAPQGEVKTAKDEVGFDGDQVRFFHGNAESTVFDAVVKQQGLDQVKSQLYNPLHGLVFGGMLTGKDMKAAGTYEGKYLDTDFRGWKLESTRPAKTHQAAVFLHTSLAGSASEWQTGLEAVMTAANKTKYVVLKKNLEWWHSFWDRSFVLIDPGKAAKPSAEWQAGRNYQLFRYLLGCNATGNWPTKFNGGLFTVDPSVTDSAMKFTPDFRNWGGGTHTAQNQRLVYWPMLKSGDADLMRPQFDFYLRLLRNAELRTETAWNHKGASFTEQLENFGLPNPAEYGWKRPPGYDKGMEYNAWLEYEWDTVLEFCLMMLETERYAGKDIAEYVPFIESCLTFFNEHYQYLAKNRGSKAFDAAGKLVLYPGSAAETYKMTYNSSSTVAALKTVLTRLLMLPPSAVPASHRKDLETMLGRIPPVNFQQFSGHPTIAPAKVWERVNNTESPQLYPVFPWGMYGIGKPGLDTAINTYRFDPDVLKFRSHVGWKQDNIFAARLGLTDDAAALTLAKLKDSGRRFPAFWGPGYDWAPDHNWGGSAMIGLQEMLMQTDGRRILLFPAWPSSWDVHFKLSAPYQTTVEAVFSNGKVVSVKVSPESRRNDVVLMK</sequence>
<evidence type="ECO:0000313" key="2">
    <source>
        <dbReference type="EMBL" id="MXV15245.1"/>
    </source>
</evidence>
<dbReference type="Gene3D" id="1.50.10.10">
    <property type="match status" value="1"/>
</dbReference>
<evidence type="ECO:0000313" key="3">
    <source>
        <dbReference type="Proteomes" id="UP000451233"/>
    </source>
</evidence>
<protein>
    <recommendedName>
        <fullName evidence="1">DUF5703 domain-containing protein</fullName>
    </recommendedName>
</protein>
<feature type="domain" description="DUF5703" evidence="1">
    <location>
        <begin position="27"/>
        <end position="314"/>
    </location>
</feature>
<dbReference type="Gene3D" id="2.60.40.1180">
    <property type="entry name" value="Golgi alpha-mannosidase II"/>
    <property type="match status" value="1"/>
</dbReference>
<dbReference type="InterPro" id="IPR013780">
    <property type="entry name" value="Glyco_hydro_b"/>
</dbReference>
<reference evidence="2 3" key="1">
    <citation type="submission" date="2019-11" db="EMBL/GenBank/DDBJ databases">
        <title>Pedobacter sp. HMF7056 Genome sequencing and assembly.</title>
        <authorList>
            <person name="Kang H."/>
            <person name="Kim H."/>
            <person name="Joh K."/>
        </authorList>
    </citation>
    <scope>NUCLEOTIDE SEQUENCE [LARGE SCALE GENOMIC DNA]</scope>
    <source>
        <strain evidence="2 3">HMF7056</strain>
    </source>
</reference>
<evidence type="ECO:0000259" key="1">
    <source>
        <dbReference type="Pfam" id="PF18961"/>
    </source>
</evidence>
<dbReference type="SUPFAM" id="SSF48208">
    <property type="entry name" value="Six-hairpin glycosidases"/>
    <property type="match status" value="1"/>
</dbReference>
<dbReference type="InterPro" id="IPR043757">
    <property type="entry name" value="DUF5703_N"/>
</dbReference>
<dbReference type="InterPro" id="IPR012341">
    <property type="entry name" value="6hp_glycosidase-like_sf"/>
</dbReference>
<dbReference type="InterPro" id="IPR008928">
    <property type="entry name" value="6-hairpin_glycosidase_sf"/>
</dbReference>
<dbReference type="Pfam" id="PF18961">
    <property type="entry name" value="DUF5703_N"/>
    <property type="match status" value="1"/>
</dbReference>
<dbReference type="EMBL" id="WVHS01000002">
    <property type="protein sequence ID" value="MXV15245.1"/>
    <property type="molecule type" value="Genomic_DNA"/>
</dbReference>
<comment type="caution">
    <text evidence="2">The sequence shown here is derived from an EMBL/GenBank/DDBJ whole genome shotgun (WGS) entry which is preliminary data.</text>
</comment>
<dbReference type="Proteomes" id="UP000451233">
    <property type="component" value="Unassembled WGS sequence"/>
</dbReference>
<proteinExistence type="predicted"/>
<accession>A0A7K1XW89</accession>